<evidence type="ECO:0000259" key="9">
    <source>
        <dbReference type="Pfam" id="PF00199"/>
    </source>
</evidence>
<dbReference type="EMBL" id="NCKU01002112">
    <property type="protein sequence ID" value="RWS10393.1"/>
    <property type="molecule type" value="Genomic_DNA"/>
</dbReference>
<dbReference type="SUPFAM" id="SSF56634">
    <property type="entry name" value="Heme-dependent catalase-like"/>
    <property type="match status" value="1"/>
</dbReference>
<dbReference type="InterPro" id="IPR018028">
    <property type="entry name" value="Catalase"/>
</dbReference>
<keyword evidence="4" id="KW-0479">Metal-binding</keyword>
<reference evidence="12 14" key="1">
    <citation type="journal article" date="2018" name="Gigascience">
        <title>Genomes of trombidid mites reveal novel predicted allergens and laterally-transferred genes associated with secondary metabolism.</title>
        <authorList>
            <person name="Dong X."/>
            <person name="Chaisiri K."/>
            <person name="Xia D."/>
            <person name="Armstrong S.D."/>
            <person name="Fang Y."/>
            <person name="Donnelly M.J."/>
            <person name="Kadowaki T."/>
            <person name="McGarry J.W."/>
            <person name="Darby A.C."/>
            <person name="Makepeace B.L."/>
        </authorList>
    </citation>
    <scope>NUCLEOTIDE SEQUENCE [LARGE SCALE GENOMIC DNA]</scope>
    <source>
        <strain evidence="12">UoL-WK</strain>
    </source>
</reference>
<dbReference type="PANTHER" id="PTHR11465">
    <property type="entry name" value="CATALASE"/>
    <property type="match status" value="1"/>
</dbReference>
<keyword evidence="8" id="KW-0812">Transmembrane</keyword>
<dbReference type="InterPro" id="IPR020835">
    <property type="entry name" value="Catalase_sf"/>
</dbReference>
<dbReference type="GO" id="GO:0046872">
    <property type="term" value="F:metal ion binding"/>
    <property type="evidence" value="ECO:0007669"/>
    <property type="project" value="UniProtKB-KW"/>
</dbReference>
<dbReference type="GO" id="GO:0004096">
    <property type="term" value="F:catalase activity"/>
    <property type="evidence" value="ECO:0007669"/>
    <property type="project" value="UniProtKB-EC"/>
</dbReference>
<dbReference type="PANTHER" id="PTHR11465:SF9">
    <property type="entry name" value="CATALASE"/>
    <property type="match status" value="1"/>
</dbReference>
<sequence>MERITLIVILFIVQILKLNFYATNSRKVIARLGVNFNQLPINEPINKVITPLDRDGVATLNDNHAGMPNYYPNSFLNADFNSVYKESSYTLDESTVDRYDFDSKYDMMQATEFYKNLSIYDKCQLALNIAGHLKEAIPDIQRRMLNTIRAIDPDLSIDVKMYMKPKRGIQLAKSKNACLNSN</sequence>
<dbReference type="GO" id="GO:0020037">
    <property type="term" value="F:heme binding"/>
    <property type="evidence" value="ECO:0007669"/>
    <property type="project" value="InterPro"/>
</dbReference>
<evidence type="ECO:0000256" key="4">
    <source>
        <dbReference type="ARBA" id="ARBA00022723"/>
    </source>
</evidence>
<dbReference type="Proteomes" id="UP000285301">
    <property type="component" value="Unassembled WGS sequence"/>
</dbReference>
<dbReference type="Pfam" id="PF00199">
    <property type="entry name" value="Catalase"/>
    <property type="match status" value="1"/>
</dbReference>
<dbReference type="Pfam" id="PF06628">
    <property type="entry name" value="Catalase-rel"/>
    <property type="match status" value="1"/>
</dbReference>
<dbReference type="GO" id="GO:0005739">
    <property type="term" value="C:mitochondrion"/>
    <property type="evidence" value="ECO:0007669"/>
    <property type="project" value="TreeGrafter"/>
</dbReference>
<dbReference type="EMBL" id="NCKU01001796">
    <property type="protein sequence ID" value="RWS11226.1"/>
    <property type="molecule type" value="Genomic_DNA"/>
</dbReference>
<keyword evidence="8" id="KW-1133">Transmembrane helix</keyword>
<keyword evidence="8" id="KW-0472">Membrane</keyword>
<evidence type="ECO:0000259" key="10">
    <source>
        <dbReference type="Pfam" id="PF06628"/>
    </source>
</evidence>
<evidence type="ECO:0000256" key="2">
    <source>
        <dbReference type="ARBA" id="ARBA00022559"/>
    </source>
</evidence>
<gene>
    <name evidence="13" type="ORF">B4U79_17552</name>
    <name evidence="12" type="ORF">B4U79_17623</name>
    <name evidence="11" type="ORF">B4U79_17726</name>
</gene>
<keyword evidence="14" id="KW-1185">Reference proteome</keyword>
<keyword evidence="2" id="KW-0575">Peroxidase</keyword>
<evidence type="ECO:0000313" key="13">
    <source>
        <dbReference type="EMBL" id="RWS11226.1"/>
    </source>
</evidence>
<dbReference type="InterPro" id="IPR010582">
    <property type="entry name" value="Catalase_immune_responsive"/>
</dbReference>
<evidence type="ECO:0000313" key="14">
    <source>
        <dbReference type="Proteomes" id="UP000285301"/>
    </source>
</evidence>
<evidence type="ECO:0000313" key="12">
    <source>
        <dbReference type="EMBL" id="RWS10393.1"/>
    </source>
</evidence>
<evidence type="ECO:0000256" key="5">
    <source>
        <dbReference type="ARBA" id="ARBA00023002"/>
    </source>
</evidence>
<keyword evidence="5" id="KW-0560">Oxidoreductase</keyword>
<comment type="caution">
    <text evidence="12">The sequence shown here is derived from an EMBL/GenBank/DDBJ whole genome shotgun (WGS) entry which is preliminary data.</text>
</comment>
<dbReference type="Gene3D" id="2.40.180.10">
    <property type="entry name" value="Catalase core domain"/>
    <property type="match status" value="1"/>
</dbReference>
<name>A0A3S3PYA3_9ACAR</name>
<dbReference type="AlphaFoldDB" id="A0A3S3PYA3"/>
<feature type="domain" description="Catalase core" evidence="9">
    <location>
        <begin position="29"/>
        <end position="75"/>
    </location>
</feature>
<dbReference type="GO" id="GO:0042542">
    <property type="term" value="P:response to hydrogen peroxide"/>
    <property type="evidence" value="ECO:0007669"/>
    <property type="project" value="TreeGrafter"/>
</dbReference>
<evidence type="ECO:0000256" key="3">
    <source>
        <dbReference type="ARBA" id="ARBA00022617"/>
    </source>
</evidence>
<dbReference type="GO" id="GO:0042744">
    <property type="term" value="P:hydrogen peroxide catabolic process"/>
    <property type="evidence" value="ECO:0007669"/>
    <property type="project" value="UniProtKB-KW"/>
</dbReference>
<evidence type="ECO:0000256" key="8">
    <source>
        <dbReference type="SAM" id="Phobius"/>
    </source>
</evidence>
<organism evidence="12 14">
    <name type="scientific">Dinothrombium tinctorium</name>
    <dbReference type="NCBI Taxonomy" id="1965070"/>
    <lineage>
        <taxon>Eukaryota</taxon>
        <taxon>Metazoa</taxon>
        <taxon>Ecdysozoa</taxon>
        <taxon>Arthropoda</taxon>
        <taxon>Chelicerata</taxon>
        <taxon>Arachnida</taxon>
        <taxon>Acari</taxon>
        <taxon>Acariformes</taxon>
        <taxon>Trombidiformes</taxon>
        <taxon>Prostigmata</taxon>
        <taxon>Anystina</taxon>
        <taxon>Parasitengona</taxon>
        <taxon>Trombidioidea</taxon>
        <taxon>Trombidiidae</taxon>
        <taxon>Dinothrombium</taxon>
    </lineage>
</organism>
<protein>
    <submittedName>
        <fullName evidence="12">Catalase-like protein</fullName>
    </submittedName>
</protein>
<accession>A0A3S3PYA3</accession>
<evidence type="ECO:0000256" key="7">
    <source>
        <dbReference type="ARBA" id="ARBA00023324"/>
    </source>
</evidence>
<reference evidence="12" key="2">
    <citation type="submission" date="2018-11" db="EMBL/GenBank/DDBJ databases">
        <title>Trombidioid mite genomics.</title>
        <authorList>
            <person name="Dong X."/>
        </authorList>
    </citation>
    <scope>NUCLEOTIDE SEQUENCE</scope>
    <source>
        <strain evidence="12">UoL-WK</strain>
    </source>
</reference>
<dbReference type="GO" id="GO:0005777">
    <property type="term" value="C:peroxisome"/>
    <property type="evidence" value="ECO:0007669"/>
    <property type="project" value="TreeGrafter"/>
</dbReference>
<feature type="domain" description="Catalase immune-responsive" evidence="10">
    <location>
        <begin position="106"/>
        <end position="156"/>
    </location>
</feature>
<feature type="transmembrane region" description="Helical" evidence="8">
    <location>
        <begin position="6"/>
        <end position="22"/>
    </location>
</feature>
<evidence type="ECO:0000256" key="6">
    <source>
        <dbReference type="ARBA" id="ARBA00023004"/>
    </source>
</evidence>
<dbReference type="InterPro" id="IPR011614">
    <property type="entry name" value="Catalase_core"/>
</dbReference>
<dbReference type="OrthoDB" id="6880011at2759"/>
<dbReference type="STRING" id="1965070.A0A3S3PYA3"/>
<evidence type="ECO:0000313" key="11">
    <source>
        <dbReference type="EMBL" id="RWS09085.1"/>
    </source>
</evidence>
<keyword evidence="6" id="KW-0408">Iron</keyword>
<keyword evidence="7" id="KW-0376">Hydrogen peroxide</keyword>
<keyword evidence="3" id="KW-0349">Heme</keyword>
<dbReference type="EMBL" id="NCKU01002656">
    <property type="protein sequence ID" value="RWS09085.1"/>
    <property type="molecule type" value="Genomic_DNA"/>
</dbReference>
<evidence type="ECO:0000256" key="1">
    <source>
        <dbReference type="ARBA" id="ARBA00005329"/>
    </source>
</evidence>
<proteinExistence type="inferred from homology"/>
<comment type="similarity">
    <text evidence="1">Belongs to the catalase family.</text>
</comment>